<organism evidence="5 6">
    <name type="scientific">Lentinula aciculospora</name>
    <dbReference type="NCBI Taxonomy" id="153920"/>
    <lineage>
        <taxon>Eukaryota</taxon>
        <taxon>Fungi</taxon>
        <taxon>Dikarya</taxon>
        <taxon>Basidiomycota</taxon>
        <taxon>Agaricomycotina</taxon>
        <taxon>Agaricomycetes</taxon>
        <taxon>Agaricomycetidae</taxon>
        <taxon>Agaricales</taxon>
        <taxon>Marasmiineae</taxon>
        <taxon>Omphalotaceae</taxon>
        <taxon>Lentinula</taxon>
    </lineage>
</organism>
<dbReference type="PROSITE" id="PS50302">
    <property type="entry name" value="PUM"/>
    <property type="match status" value="3"/>
</dbReference>
<dbReference type="PANTHER" id="PTHR12537">
    <property type="entry name" value="RNA BINDING PROTEIN PUMILIO-RELATED"/>
    <property type="match status" value="1"/>
</dbReference>
<dbReference type="SMART" id="SM00025">
    <property type="entry name" value="Pumilio"/>
    <property type="match status" value="5"/>
</dbReference>
<dbReference type="InterPro" id="IPR001313">
    <property type="entry name" value="Pumilio_RNA-bd_rpt"/>
</dbReference>
<dbReference type="InterPro" id="IPR016024">
    <property type="entry name" value="ARM-type_fold"/>
</dbReference>
<feature type="domain" description="PUM-HD" evidence="4">
    <location>
        <begin position="401"/>
        <end position="758"/>
    </location>
</feature>
<dbReference type="Proteomes" id="UP001150266">
    <property type="component" value="Unassembled WGS sequence"/>
</dbReference>
<name>A0A9W9AA28_9AGAR</name>
<feature type="region of interest" description="Disordered" evidence="3">
    <location>
        <begin position="1"/>
        <end position="44"/>
    </location>
</feature>
<evidence type="ECO:0000256" key="1">
    <source>
        <dbReference type="ARBA" id="ARBA00022737"/>
    </source>
</evidence>
<evidence type="ECO:0000259" key="4">
    <source>
        <dbReference type="PROSITE" id="PS50303"/>
    </source>
</evidence>
<feature type="repeat" description="Pumilio" evidence="2">
    <location>
        <begin position="500"/>
        <end position="543"/>
    </location>
</feature>
<feature type="repeat" description="Pumilio" evidence="2">
    <location>
        <begin position="616"/>
        <end position="655"/>
    </location>
</feature>
<feature type="region of interest" description="Disordered" evidence="3">
    <location>
        <begin position="362"/>
        <end position="415"/>
    </location>
</feature>
<evidence type="ECO:0000313" key="6">
    <source>
        <dbReference type="Proteomes" id="UP001150266"/>
    </source>
</evidence>
<proteinExistence type="predicted"/>
<dbReference type="InterPro" id="IPR011989">
    <property type="entry name" value="ARM-like"/>
</dbReference>
<feature type="compositionally biased region" description="Low complexity" evidence="3">
    <location>
        <begin position="372"/>
        <end position="388"/>
    </location>
</feature>
<keyword evidence="6" id="KW-1185">Reference proteome</keyword>
<feature type="repeat" description="Pumilio" evidence="2">
    <location>
        <begin position="580"/>
        <end position="615"/>
    </location>
</feature>
<reference evidence="5" key="1">
    <citation type="submission" date="2022-08" db="EMBL/GenBank/DDBJ databases">
        <title>A Global Phylogenomic Analysis of the Shiitake Genus Lentinula.</title>
        <authorList>
            <consortium name="DOE Joint Genome Institute"/>
            <person name="Sierra-Patev S."/>
            <person name="Min B."/>
            <person name="Naranjo-Ortiz M."/>
            <person name="Looney B."/>
            <person name="Konkel Z."/>
            <person name="Slot J.C."/>
            <person name="Sakamoto Y."/>
            <person name="Steenwyk J.L."/>
            <person name="Rokas A."/>
            <person name="Carro J."/>
            <person name="Camarero S."/>
            <person name="Ferreira P."/>
            <person name="Molpeceres G."/>
            <person name="Ruiz-Duenas F.J."/>
            <person name="Serrano A."/>
            <person name="Henrissat B."/>
            <person name="Drula E."/>
            <person name="Hughes K.W."/>
            <person name="Mata J.L."/>
            <person name="Ishikawa N.K."/>
            <person name="Vargas-Isla R."/>
            <person name="Ushijima S."/>
            <person name="Smith C.A."/>
            <person name="Ahrendt S."/>
            <person name="Andreopoulos W."/>
            <person name="He G."/>
            <person name="Labutti K."/>
            <person name="Lipzen A."/>
            <person name="Ng V."/>
            <person name="Riley R."/>
            <person name="Sandor L."/>
            <person name="Barry K."/>
            <person name="Martinez A.T."/>
            <person name="Xiao Y."/>
            <person name="Gibbons J.G."/>
            <person name="Terashima K."/>
            <person name="Grigoriev I.V."/>
            <person name="Hibbett D.S."/>
        </authorList>
    </citation>
    <scope>NUCLEOTIDE SEQUENCE</scope>
    <source>
        <strain evidence="5">JLM2183</strain>
    </source>
</reference>
<evidence type="ECO:0000313" key="5">
    <source>
        <dbReference type="EMBL" id="KAJ4477458.1"/>
    </source>
</evidence>
<dbReference type="Gene3D" id="1.25.10.10">
    <property type="entry name" value="Leucine-rich Repeat Variant"/>
    <property type="match status" value="1"/>
</dbReference>
<dbReference type="GO" id="GO:0005737">
    <property type="term" value="C:cytoplasm"/>
    <property type="evidence" value="ECO:0007669"/>
    <property type="project" value="TreeGrafter"/>
</dbReference>
<dbReference type="PANTHER" id="PTHR12537:SF48">
    <property type="entry name" value="MEIOTIC COILED-COIL PROTEIN 2"/>
    <property type="match status" value="1"/>
</dbReference>
<dbReference type="GO" id="GO:0010608">
    <property type="term" value="P:post-transcriptional regulation of gene expression"/>
    <property type="evidence" value="ECO:0007669"/>
    <property type="project" value="TreeGrafter"/>
</dbReference>
<gene>
    <name evidence="5" type="ORF">J3R30DRAFT_3657855</name>
</gene>
<protein>
    <submittedName>
        <fullName evidence="5">Pumilio-family RNA binding repeat protein</fullName>
    </submittedName>
</protein>
<accession>A0A9W9AA28</accession>
<comment type="caution">
    <text evidence="5">The sequence shown here is derived from an EMBL/GenBank/DDBJ whole genome shotgun (WGS) entry which is preliminary data.</text>
</comment>
<dbReference type="EMBL" id="JAOTPV010000010">
    <property type="protein sequence ID" value="KAJ4477458.1"/>
    <property type="molecule type" value="Genomic_DNA"/>
</dbReference>
<keyword evidence="1" id="KW-0677">Repeat</keyword>
<evidence type="ECO:0000256" key="2">
    <source>
        <dbReference type="PROSITE-ProRule" id="PRU00317"/>
    </source>
</evidence>
<dbReference type="Pfam" id="PF00806">
    <property type="entry name" value="PUF"/>
    <property type="match status" value="5"/>
</dbReference>
<dbReference type="GO" id="GO:0003730">
    <property type="term" value="F:mRNA 3'-UTR binding"/>
    <property type="evidence" value="ECO:0007669"/>
    <property type="project" value="TreeGrafter"/>
</dbReference>
<dbReference type="SUPFAM" id="SSF48371">
    <property type="entry name" value="ARM repeat"/>
    <property type="match status" value="1"/>
</dbReference>
<evidence type="ECO:0000256" key="3">
    <source>
        <dbReference type="SAM" id="MobiDB-lite"/>
    </source>
</evidence>
<dbReference type="OrthoDB" id="668540at2759"/>
<dbReference type="AlphaFoldDB" id="A0A9W9AA28"/>
<dbReference type="PROSITE" id="PS50303">
    <property type="entry name" value="PUM_HD"/>
    <property type="match status" value="1"/>
</dbReference>
<dbReference type="InterPro" id="IPR033133">
    <property type="entry name" value="PUM-HD"/>
</dbReference>
<sequence>MSTDTAPSTLFDDQALSRSRQPGAGSLASIWAPQPQPSDSTWPKALDSFSRVVESETQLAAHTENQHHPSVPGPVVTREDVFGPSPPKDMVFVGAIGDGRKKVTPDFEPHKHVEQLLRTLDLNSPDPYNLSQKPPLNLSFDTSPGTPDFSPVSISSALLTPTDLSPTRPCSDVGLKDQLHSSYEMMAAGTRGPAFLAHPSLLFEPGSPTRPSNSPPYLSSQASISAAHSCSTNYPLISNASSSPIFKTYNNEQSSPTALSAPTSFDSNLSSGDWHIPQQIIPAHQLLSQSASGVSLNHSQQFQQLSPSGEWLRTDDVSLLAHNSPAHSPSGVYSSTAPTGFGLGLTLDSTPSYAGIVSNSSSGGIEDSIHAPPSLRSSTSSISSAFPSQHHQQSHVHIEGQHHRHQSSTGNTGHPINFLSLLHPSSSPPYHSFVSRIIKSSDQQASIFLQQKLKVADVAERAKIVDAICARGFDMMAHRFGNWAVQRCLEAASTSEERKKIASCMRGRIVELATNCYGCHVLQKALDCEEDIRLLIVSELLLGDPAQTLVNKHASHVWSKIMELTWTPPAPPIFTYVNKSLKGKWAALACHETGSLVVQHAFENLEDSAKDGIIEELLNQGPSVFSEVAKNQWGSYCVQHILEHGSDNHRQLTLDHLIAGLLEYSTNEQGYKSITKALKEDCKETLDRVVKRMCEPAKSSSRRAMVVDLALSVTGSQLIASVLPSADREQRALLYDCIRGHIVTLRGCKTGSKVIWLL</sequence>